<dbReference type="InterPro" id="IPR012312">
    <property type="entry name" value="Hemerythrin-like"/>
</dbReference>
<sequence>MSTDAIVLLKEDHKEMRRLFREFEKAQEGPEGPASRRRKLVDEIVAALTTHTYLENEVMYPEVRKLVPDLEDDILESYEEHHVADVLCAELAAMDASDDHFVAKTTVLIENVEHHIEEEEQEWFPKVREALGRNPLQEIGERMIALRPDAPRSPSDPKAIKSARHAITA</sequence>
<dbReference type="EMBL" id="FMCU01000016">
    <property type="protein sequence ID" value="SCF43719.1"/>
    <property type="molecule type" value="Genomic_DNA"/>
</dbReference>
<feature type="domain" description="Hemerythrin-like" evidence="2">
    <location>
        <begin position="5"/>
        <end position="127"/>
    </location>
</feature>
<dbReference type="AlphaFoldDB" id="A0A1C5AEX8"/>
<evidence type="ECO:0000313" key="4">
    <source>
        <dbReference type="Proteomes" id="UP000198797"/>
    </source>
</evidence>
<evidence type="ECO:0000313" key="3">
    <source>
        <dbReference type="EMBL" id="SCF43719.1"/>
    </source>
</evidence>
<evidence type="ECO:0000256" key="1">
    <source>
        <dbReference type="SAM" id="MobiDB-lite"/>
    </source>
</evidence>
<dbReference type="STRING" id="121616.GA0070216_116101"/>
<keyword evidence="4" id="KW-1185">Reference proteome</keyword>
<gene>
    <name evidence="3" type="ORF">GA0070216_116101</name>
</gene>
<feature type="region of interest" description="Disordered" evidence="1">
    <location>
        <begin position="147"/>
        <end position="169"/>
    </location>
</feature>
<accession>A0A1C5AEX8</accession>
<dbReference type="RefSeq" id="WP_091251245.1">
    <property type="nucleotide sequence ID" value="NZ_FMCU01000016.1"/>
</dbReference>
<organism evidence="3 4">
    <name type="scientific">Micromonospora matsumotoense</name>
    <dbReference type="NCBI Taxonomy" id="121616"/>
    <lineage>
        <taxon>Bacteria</taxon>
        <taxon>Bacillati</taxon>
        <taxon>Actinomycetota</taxon>
        <taxon>Actinomycetes</taxon>
        <taxon>Micromonosporales</taxon>
        <taxon>Micromonosporaceae</taxon>
        <taxon>Micromonospora</taxon>
    </lineage>
</organism>
<dbReference type="OrthoDB" id="9793637at2"/>
<proteinExistence type="predicted"/>
<dbReference type="PANTHER" id="PTHR35585:SF1">
    <property type="entry name" value="HHE DOMAIN PROTEIN (AFU_ORTHOLOGUE AFUA_4G00730)"/>
    <property type="match status" value="1"/>
</dbReference>
<dbReference type="PANTHER" id="PTHR35585">
    <property type="entry name" value="HHE DOMAIN PROTEIN (AFU_ORTHOLOGUE AFUA_4G00730)"/>
    <property type="match status" value="1"/>
</dbReference>
<reference evidence="4" key="1">
    <citation type="submission" date="2016-06" db="EMBL/GenBank/DDBJ databases">
        <authorList>
            <person name="Varghese N."/>
            <person name="Submissions Spin"/>
        </authorList>
    </citation>
    <scope>NUCLEOTIDE SEQUENCE [LARGE SCALE GENOMIC DNA]</scope>
    <source>
        <strain evidence="4">DSM 44100</strain>
    </source>
</reference>
<name>A0A1C5AEX8_9ACTN</name>
<dbReference type="Pfam" id="PF01814">
    <property type="entry name" value="Hemerythrin"/>
    <property type="match status" value="1"/>
</dbReference>
<dbReference type="Proteomes" id="UP000198797">
    <property type="component" value="Unassembled WGS sequence"/>
</dbReference>
<protein>
    <submittedName>
        <fullName evidence="3">Hemerythrin HHE cation binding domain-containing protein</fullName>
    </submittedName>
</protein>
<dbReference type="Gene3D" id="1.20.120.520">
    <property type="entry name" value="nmb1532 protein domain like"/>
    <property type="match status" value="1"/>
</dbReference>
<evidence type="ECO:0000259" key="2">
    <source>
        <dbReference type="Pfam" id="PF01814"/>
    </source>
</evidence>